<evidence type="ECO:0000259" key="6">
    <source>
        <dbReference type="Pfam" id="PF02852"/>
    </source>
</evidence>
<feature type="compositionally biased region" description="Polar residues" evidence="5">
    <location>
        <begin position="509"/>
        <end position="518"/>
    </location>
</feature>
<comment type="similarity">
    <text evidence="2">Belongs to the class-I pyridine nucleotide-disulfide oxidoreductase family.</text>
</comment>
<keyword evidence="4" id="KW-0274">FAD</keyword>
<proteinExistence type="inferred from homology"/>
<keyword evidence="3" id="KW-0285">Flavoprotein</keyword>
<dbReference type="Pfam" id="PF02852">
    <property type="entry name" value="Pyr_redox_dim"/>
    <property type="match status" value="1"/>
</dbReference>
<keyword evidence="9" id="KW-1185">Reference proteome</keyword>
<comment type="cofactor">
    <cofactor evidence="1">
        <name>FAD</name>
        <dbReference type="ChEBI" id="CHEBI:57692"/>
    </cofactor>
</comment>
<dbReference type="PRINTS" id="PR00368">
    <property type="entry name" value="FADPNR"/>
</dbReference>
<dbReference type="RefSeq" id="WP_236099850.1">
    <property type="nucleotide sequence ID" value="NZ_JAKGUD010000011.1"/>
</dbReference>
<dbReference type="InterPro" id="IPR023753">
    <property type="entry name" value="FAD/NAD-binding_dom"/>
</dbReference>
<dbReference type="InterPro" id="IPR036188">
    <property type="entry name" value="FAD/NAD-bd_sf"/>
</dbReference>
<dbReference type="PRINTS" id="PR00411">
    <property type="entry name" value="PNDRDTASEI"/>
</dbReference>
<evidence type="ECO:0000256" key="2">
    <source>
        <dbReference type="ARBA" id="ARBA00007532"/>
    </source>
</evidence>
<dbReference type="PIRSF" id="PIRSF000350">
    <property type="entry name" value="Mercury_reductase_MerA"/>
    <property type="match status" value="1"/>
</dbReference>
<dbReference type="Gene3D" id="3.50.50.60">
    <property type="entry name" value="FAD/NAD(P)-binding domain"/>
    <property type="match status" value="2"/>
</dbReference>
<dbReference type="InterPro" id="IPR004099">
    <property type="entry name" value="Pyr_nucl-diS_OxRdtase_dimer"/>
</dbReference>
<sequence>MRERIVYPEGLRPKEGNRSDGIDRYDLLVVGAGAAGLTAAVEGARMGARVALIESSLLGGERLHSGCVPSKTFVASGRRIQDVKDSFALGVSVGDVSVDFQSVRKRMSDLRALLGGEDSALRLLSEGVDVFPGRAVFDSPRSVTVEGRVFEFTRAIIATGSVPMIPPIPGLNEVDYLTDETVFDLEELPRSMVVLGGGAMGCELAQAFRRLGSSVTLIQDRRCLLPYGEPEASGMVRRALESDGVDLRLGVDVLSVEDDDGELVLKCSSGDGEFQVRGERLLLATGRVPRLEGLGLENAGIEWRDGIKVDKHLRTENQRVFCAGDVCLTPCSTHGAILSAKISLRNAFLPVKRTYDPLGMTHCVYTTPEVAYVGVTLDQALAEGKKVSEIKVNLEDMDRSRIDGATEGFLKIVVNRRGRVLGATLVAPRAGDMISELALAMHEGIKLGNLSWIPHPYPTEAAVFRRAADIWRGRTMTPLKRSILQLWMVLLSKVKDRAQREEFKAAKRQVSTADQQSEPLKLETPSDKLEDSNEKLE</sequence>
<evidence type="ECO:0000259" key="7">
    <source>
        <dbReference type="Pfam" id="PF07992"/>
    </source>
</evidence>
<dbReference type="InterPro" id="IPR008143">
    <property type="entry name" value="Ala_DH/PNT_CS2"/>
</dbReference>
<dbReference type="SUPFAM" id="SSF51905">
    <property type="entry name" value="FAD/NAD(P)-binding domain"/>
    <property type="match status" value="1"/>
</dbReference>
<evidence type="ECO:0000313" key="8">
    <source>
        <dbReference type="EMBL" id="MCF4143145.1"/>
    </source>
</evidence>
<feature type="domain" description="Pyridine nucleotide-disulphide oxidoreductase dimerisation" evidence="6">
    <location>
        <begin position="362"/>
        <end position="467"/>
    </location>
</feature>
<feature type="compositionally biased region" description="Basic and acidic residues" evidence="5">
    <location>
        <begin position="520"/>
        <end position="537"/>
    </location>
</feature>
<dbReference type="SUPFAM" id="SSF55424">
    <property type="entry name" value="FAD/NAD-linked reductases, dimerisation (C-terminal) domain"/>
    <property type="match status" value="1"/>
</dbReference>
<dbReference type="Gene3D" id="3.30.390.30">
    <property type="match status" value="1"/>
</dbReference>
<feature type="domain" description="FAD/NAD(P)-binding" evidence="7">
    <location>
        <begin position="25"/>
        <end position="337"/>
    </location>
</feature>
<dbReference type="PANTHER" id="PTHR43014:SF2">
    <property type="entry name" value="MERCURIC REDUCTASE"/>
    <property type="match status" value="1"/>
</dbReference>
<organism evidence="8 9">
    <name type="scientific">Dethiosulfovibrio marinus</name>
    <dbReference type="NCBI Taxonomy" id="133532"/>
    <lineage>
        <taxon>Bacteria</taxon>
        <taxon>Thermotogati</taxon>
        <taxon>Synergistota</taxon>
        <taxon>Synergistia</taxon>
        <taxon>Synergistales</taxon>
        <taxon>Dethiosulfovibrionaceae</taxon>
        <taxon>Dethiosulfovibrio</taxon>
    </lineage>
</organism>
<evidence type="ECO:0000313" key="9">
    <source>
        <dbReference type="Proteomes" id="UP001200430"/>
    </source>
</evidence>
<protein>
    <submittedName>
        <fullName evidence="8">FAD-dependent oxidoreductase</fullName>
    </submittedName>
</protein>
<evidence type="ECO:0000256" key="3">
    <source>
        <dbReference type="ARBA" id="ARBA00022630"/>
    </source>
</evidence>
<dbReference type="Pfam" id="PF07992">
    <property type="entry name" value="Pyr_redox_2"/>
    <property type="match status" value="1"/>
</dbReference>
<dbReference type="InterPro" id="IPR016156">
    <property type="entry name" value="FAD/NAD-linked_Rdtase_dimer_sf"/>
</dbReference>
<dbReference type="InterPro" id="IPR001100">
    <property type="entry name" value="Pyr_nuc-diS_OxRdtase"/>
</dbReference>
<dbReference type="EMBL" id="JAKGUD010000011">
    <property type="protein sequence ID" value="MCF4143145.1"/>
    <property type="molecule type" value="Genomic_DNA"/>
</dbReference>
<name>A0ABS9EPQ3_9BACT</name>
<evidence type="ECO:0000256" key="5">
    <source>
        <dbReference type="SAM" id="MobiDB-lite"/>
    </source>
</evidence>
<dbReference type="Proteomes" id="UP001200430">
    <property type="component" value="Unassembled WGS sequence"/>
</dbReference>
<accession>A0ABS9EPQ3</accession>
<evidence type="ECO:0000256" key="1">
    <source>
        <dbReference type="ARBA" id="ARBA00001974"/>
    </source>
</evidence>
<gene>
    <name evidence="8" type="ORF">L2W38_10020</name>
</gene>
<reference evidence="8 9" key="1">
    <citation type="submission" date="2022-01" db="EMBL/GenBank/DDBJ databases">
        <title>Dethiosulfovibrio faecalis sp. nov., a novel proteolytic, non-sulfur-reducing bacterium isolated from a marine aquaculture solid waste bioreactor.</title>
        <authorList>
            <person name="Grabowski S."/>
            <person name="Apolinario E."/>
            <person name="Schneider N."/>
            <person name="Marshall C.W."/>
            <person name="Sowers K.R."/>
        </authorList>
    </citation>
    <scope>NUCLEOTIDE SEQUENCE [LARGE SCALE GENOMIC DNA]</scope>
    <source>
        <strain evidence="8 9">DSM 12537</strain>
    </source>
</reference>
<comment type="caution">
    <text evidence="8">The sequence shown here is derived from an EMBL/GenBank/DDBJ whole genome shotgun (WGS) entry which is preliminary data.</text>
</comment>
<evidence type="ECO:0000256" key="4">
    <source>
        <dbReference type="ARBA" id="ARBA00022827"/>
    </source>
</evidence>
<feature type="region of interest" description="Disordered" evidence="5">
    <location>
        <begin position="502"/>
        <end position="537"/>
    </location>
</feature>
<dbReference type="PANTHER" id="PTHR43014">
    <property type="entry name" value="MERCURIC REDUCTASE"/>
    <property type="match status" value="1"/>
</dbReference>
<dbReference type="PROSITE" id="PS00837">
    <property type="entry name" value="ALADH_PNT_2"/>
    <property type="match status" value="1"/>
</dbReference>